<organism evidence="1">
    <name type="scientific">Ignisphaera aggregans</name>
    <dbReference type="NCBI Taxonomy" id="334771"/>
    <lineage>
        <taxon>Archaea</taxon>
        <taxon>Thermoproteota</taxon>
        <taxon>Thermoprotei</taxon>
        <taxon>Desulfurococcales</taxon>
        <taxon>Desulfurococcaceae</taxon>
        <taxon>Ignisphaera</taxon>
    </lineage>
</organism>
<dbReference type="InterPro" id="IPR029063">
    <property type="entry name" value="SAM-dependent_MTases_sf"/>
</dbReference>
<dbReference type="AlphaFoldDB" id="A0A7C4H2E4"/>
<accession>A0A7C4H2E4</accession>
<dbReference type="GO" id="GO:0032259">
    <property type="term" value="P:methylation"/>
    <property type="evidence" value="ECO:0007669"/>
    <property type="project" value="UniProtKB-KW"/>
</dbReference>
<reference evidence="1" key="1">
    <citation type="journal article" date="2020" name="mSystems">
        <title>Genome- and Community-Level Interaction Insights into Carbon Utilization and Element Cycling Functions of Hydrothermarchaeota in Hydrothermal Sediment.</title>
        <authorList>
            <person name="Zhou Z."/>
            <person name="Liu Y."/>
            <person name="Xu W."/>
            <person name="Pan J."/>
            <person name="Luo Z.H."/>
            <person name="Li M."/>
        </authorList>
    </citation>
    <scope>NUCLEOTIDE SEQUENCE [LARGE SCALE GENOMIC DNA]</scope>
    <source>
        <strain evidence="1">SpSt-658</strain>
    </source>
</reference>
<dbReference type="CDD" id="cd02440">
    <property type="entry name" value="AdoMet_MTases"/>
    <property type="match status" value="1"/>
</dbReference>
<evidence type="ECO:0000313" key="1">
    <source>
        <dbReference type="EMBL" id="HGM07111.1"/>
    </source>
</evidence>
<sequence>MLGCSRKYLWIIYKLYPPSKYIPEYAIAINVAKRYNCRNVLDVGCGAGNLFKVLVDTVPIERYIGIDILDIFRIKDHRAIFIKGDAKYPPNWLMNYSFDCIFFINSLFYISTNIVDLLRIYGELCRYLIIIDLDPRIQYIHIYLANLLEGGIRTTLRKLEETVKRIGFKVIEKKSGSTHYLVLTR</sequence>
<gene>
    <name evidence="1" type="ORF">ENU31_01690</name>
</gene>
<comment type="caution">
    <text evidence="1">The sequence shown here is derived from an EMBL/GenBank/DDBJ whole genome shotgun (WGS) entry which is preliminary data.</text>
</comment>
<dbReference type="Pfam" id="PF13489">
    <property type="entry name" value="Methyltransf_23"/>
    <property type="match status" value="1"/>
</dbReference>
<keyword evidence="1" id="KW-0808">Transferase</keyword>
<dbReference type="EMBL" id="DTCA01000055">
    <property type="protein sequence ID" value="HGM07111.1"/>
    <property type="molecule type" value="Genomic_DNA"/>
</dbReference>
<keyword evidence="1" id="KW-0489">Methyltransferase</keyword>
<dbReference type="GO" id="GO:0008168">
    <property type="term" value="F:methyltransferase activity"/>
    <property type="evidence" value="ECO:0007669"/>
    <property type="project" value="UniProtKB-KW"/>
</dbReference>
<proteinExistence type="predicted"/>
<protein>
    <submittedName>
        <fullName evidence="1">Class I SAM-dependent methyltransferase</fullName>
    </submittedName>
</protein>
<name>A0A7C4H2E4_9CREN</name>
<dbReference type="Gene3D" id="3.40.50.150">
    <property type="entry name" value="Vaccinia Virus protein VP39"/>
    <property type="match status" value="1"/>
</dbReference>
<dbReference type="SUPFAM" id="SSF53335">
    <property type="entry name" value="S-adenosyl-L-methionine-dependent methyltransferases"/>
    <property type="match status" value="1"/>
</dbReference>